<reference evidence="1 2" key="1">
    <citation type="submission" date="2015-08" db="EMBL/GenBank/DDBJ databases">
        <title>Next Generation Sequencing and Analysis of the Genome of Puccinia sorghi L Schw, the Causal Agent of Maize Common Rust.</title>
        <authorList>
            <person name="Rochi L."/>
            <person name="Burguener G."/>
            <person name="Darino M."/>
            <person name="Turjanski A."/>
            <person name="Kreff E."/>
            <person name="Dieguez M.J."/>
            <person name="Sacco F."/>
        </authorList>
    </citation>
    <scope>NUCLEOTIDE SEQUENCE [LARGE SCALE GENOMIC DNA]</scope>
    <source>
        <strain evidence="1 2">RO10H11247</strain>
    </source>
</reference>
<sequence>MSCLDAEKSEISAGLTGSFNLPVITEYSSAEDTKPAQRKMLNTRSQSSKAANKSAEFSIAETPVLLKFLLNPNSYVSYINPQLLSDGSNINQWIDSLNDLAHLLFELINLMIHLNNNLSAAHFNKLFMIFSEFSSLDISIPPVAQGLFIQALTSCRDDASVLVSDRNQSSQIIKVFLTRTQMNNLILAAAEQSDELGAHDIQGSITWFNLTRPKVLEWKRIHLESTGWDITDGVGRGSFNKPEVPLAPAIQVAAADAHGIVDTGIMNCFPIFSRSNRNYC</sequence>
<comment type="caution">
    <text evidence="1">The sequence shown here is derived from an EMBL/GenBank/DDBJ whole genome shotgun (WGS) entry which is preliminary data.</text>
</comment>
<dbReference type="OrthoDB" id="2506356at2759"/>
<dbReference type="EMBL" id="LAVV01002554">
    <property type="protein sequence ID" value="KNZ62727.1"/>
    <property type="molecule type" value="Genomic_DNA"/>
</dbReference>
<organism evidence="1 2">
    <name type="scientific">Puccinia sorghi</name>
    <dbReference type="NCBI Taxonomy" id="27349"/>
    <lineage>
        <taxon>Eukaryota</taxon>
        <taxon>Fungi</taxon>
        <taxon>Dikarya</taxon>
        <taxon>Basidiomycota</taxon>
        <taxon>Pucciniomycotina</taxon>
        <taxon>Pucciniomycetes</taxon>
        <taxon>Pucciniales</taxon>
        <taxon>Pucciniaceae</taxon>
        <taxon>Puccinia</taxon>
    </lineage>
</organism>
<name>A0A0L6VQ30_9BASI</name>
<protein>
    <submittedName>
        <fullName evidence="1">Uncharacterized protein</fullName>
    </submittedName>
</protein>
<accession>A0A0L6VQ30</accession>
<evidence type="ECO:0000313" key="1">
    <source>
        <dbReference type="EMBL" id="KNZ62727.1"/>
    </source>
</evidence>
<gene>
    <name evidence="1" type="ORF">VP01_1229g2</name>
</gene>
<dbReference type="AlphaFoldDB" id="A0A0L6VQ30"/>
<keyword evidence="2" id="KW-1185">Reference proteome</keyword>
<dbReference type="Proteomes" id="UP000037035">
    <property type="component" value="Unassembled WGS sequence"/>
</dbReference>
<proteinExistence type="predicted"/>
<evidence type="ECO:0000313" key="2">
    <source>
        <dbReference type="Proteomes" id="UP000037035"/>
    </source>
</evidence>
<dbReference type="VEuPathDB" id="FungiDB:VP01_1229g2"/>